<proteinExistence type="predicted"/>
<reference evidence="2" key="1">
    <citation type="submission" date="2023-07" db="EMBL/GenBank/DDBJ databases">
        <authorList>
            <consortium name="AG Swart"/>
            <person name="Singh M."/>
            <person name="Singh A."/>
            <person name="Seah K."/>
            <person name="Emmerich C."/>
        </authorList>
    </citation>
    <scope>NUCLEOTIDE SEQUENCE</scope>
    <source>
        <strain evidence="2">DP1</strain>
    </source>
</reference>
<gene>
    <name evidence="2" type="ORF">ECRASSUSDP1_LOCUS842</name>
</gene>
<evidence type="ECO:0000313" key="3">
    <source>
        <dbReference type="Proteomes" id="UP001295684"/>
    </source>
</evidence>
<protein>
    <submittedName>
        <fullName evidence="2">Uncharacterized protein</fullName>
    </submittedName>
</protein>
<evidence type="ECO:0000313" key="2">
    <source>
        <dbReference type="EMBL" id="CAI2359551.1"/>
    </source>
</evidence>
<organism evidence="2 3">
    <name type="scientific">Euplotes crassus</name>
    <dbReference type="NCBI Taxonomy" id="5936"/>
    <lineage>
        <taxon>Eukaryota</taxon>
        <taxon>Sar</taxon>
        <taxon>Alveolata</taxon>
        <taxon>Ciliophora</taxon>
        <taxon>Intramacronucleata</taxon>
        <taxon>Spirotrichea</taxon>
        <taxon>Hypotrichia</taxon>
        <taxon>Euplotida</taxon>
        <taxon>Euplotidae</taxon>
        <taxon>Moneuplotes</taxon>
    </lineage>
</organism>
<sequence>MKDAFSDQAYQVKDTSEERLRLQYKNTKNTIVFGIDKNSYFRQGSNNIMSSELSKYSEDAKKAADSVKEKLRAHNFKFGSHKADYTLSSQCDKDQSPDKDINNPGVNNFRAKKKMYNTQSLWNKTQKLNVRKLENQKSNHNFESASRSFHKNPKDQRVDPTNLPSMKIDKNDLKKSSIKLGESGGNNDLVGSHGNNFIHFGGSNKRGMNNSLTRVNNRSPALRNKNALKTNVSLGGHQKSQILNTSNSDEFKALQVSKDIRDKDQGVHDFMKKKNVHLGFVSNSNNSTTKSSFPNYNRKVINTVNGEIPMNRNLIKSMYLGSPSGTKKTESKLSMYGEKITNESNTAQEMNLKNKTLKRELLSHAFNLGYQEGTHRRGPSVDVAHHMRKNPVKLNESALLKQKNEKQNFKYCQDPSGRYNKVENGNYLNQRRYLSNGGRSKNDNDYWKSNFTFNQVTSKTGAGSFKNSPFDSTDISFKASAKSTKSGFSETNKYKKELDKKIQEKNKQNSTKSNFQVGFHKNDFSTSYKNQYLWKSREANV</sequence>
<name>A0AAD1X6J7_EUPCR</name>
<dbReference type="EMBL" id="CAMPGE010000794">
    <property type="protein sequence ID" value="CAI2359551.1"/>
    <property type="molecule type" value="Genomic_DNA"/>
</dbReference>
<dbReference type="Proteomes" id="UP001295684">
    <property type="component" value="Unassembled WGS sequence"/>
</dbReference>
<dbReference type="AlphaFoldDB" id="A0AAD1X6J7"/>
<comment type="caution">
    <text evidence="2">The sequence shown here is derived from an EMBL/GenBank/DDBJ whole genome shotgun (WGS) entry which is preliminary data.</text>
</comment>
<accession>A0AAD1X6J7</accession>
<feature type="region of interest" description="Disordered" evidence="1">
    <location>
        <begin position="141"/>
        <end position="168"/>
    </location>
</feature>
<keyword evidence="3" id="KW-1185">Reference proteome</keyword>
<evidence type="ECO:0000256" key="1">
    <source>
        <dbReference type="SAM" id="MobiDB-lite"/>
    </source>
</evidence>